<proteinExistence type="inferred from homology"/>
<evidence type="ECO:0000313" key="5">
    <source>
        <dbReference type="EMBL" id="MEU2125564.1"/>
    </source>
</evidence>
<dbReference type="EMBL" id="JBEYBR010000090">
    <property type="protein sequence ID" value="MEU2125564.1"/>
    <property type="molecule type" value="Genomic_DNA"/>
</dbReference>
<dbReference type="Pfam" id="PF07859">
    <property type="entry name" value="Abhydrolase_3"/>
    <property type="match status" value="1"/>
</dbReference>
<sequence length="346" mass="37932">MNTPDPVSASTRRAESAAPRPASGRSDDPVITVARSFAAWLTIWASRILVRPTLWLLPLHTPLGVLGYRFTQVVACRMWFAPTLPPMRVDAAGPNGRTIGEWVGGPAEPGTRMIYYIHGSGYISCSPWTHRGLVSELTRRLRRPAYAVRYRRAPKYRFPAAHDDILNGYLWLIDQGHTASDIIVMGDSAGGHLALGLCVQLRELGVDQPAAVIGFSSLIDPTWQLAAAHSTHVWDQFASARTGRRITQTYFVETDFSDPRLDVLATVGPDLPPMLLQTGGSEVLASDSQHYAAALRAAGGRCELELWPGMFHVFQMAYPRLSEARSALDSVERFVESIDANNGPTA</sequence>
<organism evidence="5 6">
    <name type="scientific">Nocardia niwae</name>
    <dbReference type="NCBI Taxonomy" id="626084"/>
    <lineage>
        <taxon>Bacteria</taxon>
        <taxon>Bacillati</taxon>
        <taxon>Actinomycetota</taxon>
        <taxon>Actinomycetes</taxon>
        <taxon>Mycobacteriales</taxon>
        <taxon>Nocardiaceae</taxon>
        <taxon>Nocardia</taxon>
    </lineage>
</organism>
<dbReference type="InterPro" id="IPR050300">
    <property type="entry name" value="GDXG_lipolytic_enzyme"/>
</dbReference>
<gene>
    <name evidence="5" type="ORF">ABZ507_27490</name>
</gene>
<dbReference type="Gene3D" id="3.40.50.1820">
    <property type="entry name" value="alpha/beta hydrolase"/>
    <property type="match status" value="1"/>
</dbReference>
<protein>
    <submittedName>
        <fullName evidence="5">Alpha/beta hydrolase</fullName>
    </submittedName>
</protein>
<feature type="compositionally biased region" description="Low complexity" evidence="3">
    <location>
        <begin position="8"/>
        <end position="24"/>
    </location>
</feature>
<dbReference type="InterPro" id="IPR013094">
    <property type="entry name" value="AB_hydrolase_3"/>
</dbReference>
<name>A0ABV2XI84_9NOCA</name>
<comment type="similarity">
    <text evidence="1">Belongs to the 'GDXG' lipolytic enzyme family.</text>
</comment>
<keyword evidence="2 5" id="KW-0378">Hydrolase</keyword>
<accession>A0ABV2XI84</accession>
<keyword evidence="6" id="KW-1185">Reference proteome</keyword>
<comment type="caution">
    <text evidence="5">The sequence shown here is derived from an EMBL/GenBank/DDBJ whole genome shotgun (WGS) entry which is preliminary data.</text>
</comment>
<feature type="domain" description="Alpha/beta hydrolase fold-3" evidence="4">
    <location>
        <begin position="115"/>
        <end position="315"/>
    </location>
</feature>
<feature type="region of interest" description="Disordered" evidence="3">
    <location>
        <begin position="1"/>
        <end position="27"/>
    </location>
</feature>
<dbReference type="InterPro" id="IPR029058">
    <property type="entry name" value="AB_hydrolase_fold"/>
</dbReference>
<evidence type="ECO:0000256" key="2">
    <source>
        <dbReference type="ARBA" id="ARBA00022801"/>
    </source>
</evidence>
<evidence type="ECO:0000256" key="3">
    <source>
        <dbReference type="SAM" id="MobiDB-lite"/>
    </source>
</evidence>
<dbReference type="Proteomes" id="UP001550535">
    <property type="component" value="Unassembled WGS sequence"/>
</dbReference>
<dbReference type="RefSeq" id="WP_084488791.1">
    <property type="nucleotide sequence ID" value="NZ_JBEYBM010000005.1"/>
</dbReference>
<dbReference type="PANTHER" id="PTHR48081:SF30">
    <property type="entry name" value="ACETYL-HYDROLASE LIPR-RELATED"/>
    <property type="match status" value="1"/>
</dbReference>
<evidence type="ECO:0000256" key="1">
    <source>
        <dbReference type="ARBA" id="ARBA00010515"/>
    </source>
</evidence>
<evidence type="ECO:0000313" key="6">
    <source>
        <dbReference type="Proteomes" id="UP001550535"/>
    </source>
</evidence>
<dbReference type="PANTHER" id="PTHR48081">
    <property type="entry name" value="AB HYDROLASE SUPERFAMILY PROTEIN C4A8.06C"/>
    <property type="match status" value="1"/>
</dbReference>
<reference evidence="5 6" key="1">
    <citation type="submission" date="2024-06" db="EMBL/GenBank/DDBJ databases">
        <title>The Natural Products Discovery Center: Release of the First 8490 Sequenced Strains for Exploring Actinobacteria Biosynthetic Diversity.</title>
        <authorList>
            <person name="Kalkreuter E."/>
            <person name="Kautsar S.A."/>
            <person name="Yang D."/>
            <person name="Bader C.D."/>
            <person name="Teijaro C.N."/>
            <person name="Fluegel L."/>
            <person name="Davis C.M."/>
            <person name="Simpson J.R."/>
            <person name="Lauterbach L."/>
            <person name="Steele A.D."/>
            <person name="Gui C."/>
            <person name="Meng S."/>
            <person name="Li G."/>
            <person name="Viehrig K."/>
            <person name="Ye F."/>
            <person name="Su P."/>
            <person name="Kiefer A.F."/>
            <person name="Nichols A."/>
            <person name="Cepeda A.J."/>
            <person name="Yan W."/>
            <person name="Fan B."/>
            <person name="Jiang Y."/>
            <person name="Adhikari A."/>
            <person name="Zheng C.-J."/>
            <person name="Schuster L."/>
            <person name="Cowan T.M."/>
            <person name="Smanski M.J."/>
            <person name="Chevrette M.G."/>
            <person name="De Carvalho L.P.S."/>
            <person name="Shen B."/>
        </authorList>
    </citation>
    <scope>NUCLEOTIDE SEQUENCE [LARGE SCALE GENOMIC DNA]</scope>
    <source>
        <strain evidence="5 6">NPDC019434</strain>
    </source>
</reference>
<evidence type="ECO:0000259" key="4">
    <source>
        <dbReference type="Pfam" id="PF07859"/>
    </source>
</evidence>
<dbReference type="SUPFAM" id="SSF53474">
    <property type="entry name" value="alpha/beta-Hydrolases"/>
    <property type="match status" value="1"/>
</dbReference>
<dbReference type="GO" id="GO:0016787">
    <property type="term" value="F:hydrolase activity"/>
    <property type="evidence" value="ECO:0007669"/>
    <property type="project" value="UniProtKB-KW"/>
</dbReference>